<proteinExistence type="predicted"/>
<reference evidence="2" key="1">
    <citation type="submission" date="2018-05" db="EMBL/GenBank/DDBJ databases">
        <authorList>
            <person name="Lanie J.A."/>
            <person name="Ng W.-L."/>
            <person name="Kazmierczak K.M."/>
            <person name="Andrzejewski T.M."/>
            <person name="Davidsen T.M."/>
            <person name="Wayne K.J."/>
            <person name="Tettelin H."/>
            <person name="Glass J.I."/>
            <person name="Rusch D."/>
            <person name="Podicherti R."/>
            <person name="Tsui H.-C.T."/>
            <person name="Winkler M.E."/>
        </authorList>
    </citation>
    <scope>NUCLEOTIDE SEQUENCE</scope>
</reference>
<protein>
    <recommendedName>
        <fullName evidence="1">DUF58 domain-containing protein</fullName>
    </recommendedName>
</protein>
<dbReference type="AlphaFoldDB" id="A0A382CMQ0"/>
<dbReference type="Pfam" id="PF01882">
    <property type="entry name" value="DUF58"/>
    <property type="match status" value="1"/>
</dbReference>
<dbReference type="EMBL" id="UINC01035086">
    <property type="protein sequence ID" value="SVB26931.1"/>
    <property type="molecule type" value="Genomic_DNA"/>
</dbReference>
<evidence type="ECO:0000259" key="1">
    <source>
        <dbReference type="Pfam" id="PF01882"/>
    </source>
</evidence>
<sequence length="296" mass="34097">MKSGETLFDDDFLRKLEYLNLVSKQMVPGHLHGEHRSKKKTSSGIEFSDYREYVSGEDTKNVDWRTFLRLEKLLLRIFEEEADLPIYIFIDSSESMNCGNPLKFDEARKIAAAMCYVGLLNQDRVNLIGFNENADSRLSARRGKSQVWNTFHFLDGMTTNGSTSMVRAFKGFFSSRRRRGLVVVISDFLDPSGFERAFDMLRHYRQDLFAVHLYESDEKNPILPDEVMLKDSELGSVERVKITPGLMAAYRKTFENHAASLEGYCKKNGWGFVSTSTKTPFENLILQVFQQGRFLK</sequence>
<organism evidence="2">
    <name type="scientific">marine metagenome</name>
    <dbReference type="NCBI Taxonomy" id="408172"/>
    <lineage>
        <taxon>unclassified sequences</taxon>
        <taxon>metagenomes</taxon>
        <taxon>ecological metagenomes</taxon>
    </lineage>
</organism>
<dbReference type="Gene3D" id="3.40.50.410">
    <property type="entry name" value="von Willebrand factor, type A domain"/>
    <property type="match status" value="1"/>
</dbReference>
<dbReference type="SUPFAM" id="SSF53300">
    <property type="entry name" value="vWA-like"/>
    <property type="match status" value="1"/>
</dbReference>
<feature type="domain" description="DUF58" evidence="1">
    <location>
        <begin position="49"/>
        <end position="258"/>
    </location>
</feature>
<dbReference type="PANTHER" id="PTHR33608:SF7">
    <property type="entry name" value="DUF58 DOMAIN-CONTAINING PROTEIN"/>
    <property type="match status" value="1"/>
</dbReference>
<gene>
    <name evidence="2" type="ORF">METZ01_LOCUS179785</name>
</gene>
<dbReference type="InterPro" id="IPR002881">
    <property type="entry name" value="DUF58"/>
</dbReference>
<evidence type="ECO:0000313" key="2">
    <source>
        <dbReference type="EMBL" id="SVB26931.1"/>
    </source>
</evidence>
<name>A0A382CMQ0_9ZZZZ</name>
<dbReference type="InterPro" id="IPR036465">
    <property type="entry name" value="vWFA_dom_sf"/>
</dbReference>
<dbReference type="CDD" id="cd00198">
    <property type="entry name" value="vWFA"/>
    <property type="match status" value="1"/>
</dbReference>
<dbReference type="PANTHER" id="PTHR33608">
    <property type="entry name" value="BLL2464 PROTEIN"/>
    <property type="match status" value="1"/>
</dbReference>
<accession>A0A382CMQ0</accession>